<dbReference type="InterPro" id="IPR038721">
    <property type="entry name" value="IS701-like_DDE_dom"/>
</dbReference>
<dbReference type="Pfam" id="PF13546">
    <property type="entry name" value="DDE_5"/>
    <property type="match status" value="1"/>
</dbReference>
<dbReference type="EMBL" id="CP108140">
    <property type="protein sequence ID" value="WTP84028.1"/>
    <property type="molecule type" value="Genomic_DNA"/>
</dbReference>
<feature type="region of interest" description="Disordered" evidence="1">
    <location>
        <begin position="442"/>
        <end position="489"/>
    </location>
</feature>
<feature type="region of interest" description="Disordered" evidence="1">
    <location>
        <begin position="242"/>
        <end position="266"/>
    </location>
</feature>
<dbReference type="NCBIfam" id="NF041680">
    <property type="entry name" value="transp_NF041680"/>
    <property type="match status" value="1"/>
</dbReference>
<gene>
    <name evidence="3" type="ORF">OG477_00925</name>
    <name evidence="4" type="ORF">OG477_44415</name>
</gene>
<proteinExistence type="predicted"/>
<feature type="compositionally biased region" description="Basic and acidic residues" evidence="1">
    <location>
        <begin position="468"/>
        <end position="478"/>
    </location>
</feature>
<feature type="domain" description="Transposase IS701-like DDE" evidence="2">
    <location>
        <begin position="31"/>
        <end position="295"/>
    </location>
</feature>
<dbReference type="SUPFAM" id="SSF53098">
    <property type="entry name" value="Ribonuclease H-like"/>
    <property type="match status" value="1"/>
</dbReference>
<evidence type="ECO:0000313" key="4">
    <source>
        <dbReference type="EMBL" id="WTP91810.1"/>
    </source>
</evidence>
<sequence length="489" mass="54912">MTETKAVRVSLLPDSVRREAFVEASRFRGAFYACLTARRDELFELVDAVLCADGPVKSPVDLTLVPEHRRGHGALYGALNRGGMDVDRLRTVLAGLPLPRFEGGRLVLAVDVSPWLRSDAPCSDQRLFCHVYGRAKSASQFIPGWPYSFVAVLEPGATSWTGILDVVRLGPEDDATAVTATQLRAVVERLIAAGQWTAGDPDITIVMDAGYDVTRLTWVLRDLPVELVGRIRGDRVMRLPKPPRVYSPKGGHPPKHGPEFRFTKPETWPEPAITTATDTANYGKAEAQAWDRVHPRLTHRSAWLEHDGELPIVEGSLVRLKVEHLSKEREAPPVWLWSSKTGAAPADVDRWWQGFLRRFDLEHTFRFGKQTLGWTTPKVRRPEAADRWTWLLIVAHTQLRLARPLAADLRRPWEKPARPERLTPARVRRGFRNIRAHLLCPARVPQPRGAGPGRPPGTKNRRPAPRYDVGKTVKRPETLKAIGRPGRSW</sequence>
<reference evidence="4" key="1">
    <citation type="submission" date="2022-10" db="EMBL/GenBank/DDBJ databases">
        <title>The complete genomes of actinobacterial strains from the NBC collection.</title>
        <authorList>
            <person name="Joergensen T.S."/>
            <person name="Alvarez Arevalo M."/>
            <person name="Sterndorff E.B."/>
            <person name="Faurdal D."/>
            <person name="Vuksanovic O."/>
            <person name="Mourched A.-S."/>
            <person name="Charusanti P."/>
            <person name="Shaw S."/>
            <person name="Blin K."/>
            <person name="Weber T."/>
        </authorList>
    </citation>
    <scope>NUCLEOTIDE SEQUENCE</scope>
    <source>
        <strain evidence="4">NBC 00180</strain>
    </source>
</reference>
<dbReference type="EMBL" id="CP108140">
    <property type="protein sequence ID" value="WTP91810.1"/>
    <property type="molecule type" value="Genomic_DNA"/>
</dbReference>
<evidence type="ECO:0000313" key="3">
    <source>
        <dbReference type="EMBL" id="WTP84028.1"/>
    </source>
</evidence>
<name>A0AAU1IC91_9ACTN</name>
<evidence type="ECO:0000256" key="1">
    <source>
        <dbReference type="SAM" id="MobiDB-lite"/>
    </source>
</evidence>
<dbReference type="InterPro" id="IPR012337">
    <property type="entry name" value="RNaseH-like_sf"/>
</dbReference>
<organism evidence="4">
    <name type="scientific">Streptomyces sp. NBC_00180</name>
    <dbReference type="NCBI Taxonomy" id="2903632"/>
    <lineage>
        <taxon>Bacteria</taxon>
        <taxon>Bacillati</taxon>
        <taxon>Actinomycetota</taxon>
        <taxon>Actinomycetes</taxon>
        <taxon>Kitasatosporales</taxon>
        <taxon>Streptomycetaceae</taxon>
        <taxon>Streptomyces</taxon>
    </lineage>
</organism>
<evidence type="ECO:0000259" key="2">
    <source>
        <dbReference type="Pfam" id="PF13546"/>
    </source>
</evidence>
<dbReference type="AlphaFoldDB" id="A0AAU1IC91"/>
<accession>A0AAU1IC91</accession>
<protein>
    <submittedName>
        <fullName evidence="4">Transposase</fullName>
    </submittedName>
</protein>